<dbReference type="GO" id="GO:0034314">
    <property type="term" value="P:Arp2/3 complex-mediated actin nucleation"/>
    <property type="evidence" value="ECO:0007669"/>
    <property type="project" value="UniProtKB-UniRule"/>
</dbReference>
<comment type="similarity">
    <text evidence="2 6">Belongs to the ARPC3 family.</text>
</comment>
<dbReference type="Proteomes" id="UP000492820">
    <property type="component" value="Unassembled WGS sequence"/>
</dbReference>
<accession>A0A068WLG3</accession>
<reference evidence="7" key="2">
    <citation type="submission" date="2014-06" db="EMBL/GenBank/DDBJ databases">
        <authorList>
            <person name="Aslett M."/>
        </authorList>
    </citation>
    <scope>NUCLEOTIDE SEQUENCE</scope>
</reference>
<comment type="function">
    <text evidence="6">Functions as component of the Arp2/3 complex which is involved in regulation of actin polymerization and together with an activating nucleation-promoting factor (NPF) mediates the formation of branched actin networks.</text>
</comment>
<comment type="subunit">
    <text evidence="6">Component of the Arp2/3 complex.</text>
</comment>
<evidence type="ECO:0000256" key="3">
    <source>
        <dbReference type="ARBA" id="ARBA00022490"/>
    </source>
</evidence>
<sequence length="184" mass="21012">MATYHSKFTSASRRVGNMAILPLRSKVRGPAPQDPNLEEDIIDEALLYFKPLTFFRNYEFKACSITDADRVLVYLVLYILECLKKLQRCSTKSQGSKELTTLALARFDIPGDPGFPRELNNLYAKPSLADASLMREYISQLRTELGLRLLDKVYADDQSQPSKWWLCFAKRKFLDQSLSAPGSY</sequence>
<organism evidence="7">
    <name type="scientific">Echinococcus granulosus</name>
    <name type="common">Hydatid tapeworm</name>
    <dbReference type="NCBI Taxonomy" id="6210"/>
    <lineage>
        <taxon>Eukaryota</taxon>
        <taxon>Metazoa</taxon>
        <taxon>Spiralia</taxon>
        <taxon>Lophotrochozoa</taxon>
        <taxon>Platyhelminthes</taxon>
        <taxon>Cestoda</taxon>
        <taxon>Eucestoda</taxon>
        <taxon>Cyclophyllidea</taxon>
        <taxon>Taeniidae</taxon>
        <taxon>Echinococcus</taxon>
        <taxon>Echinococcus granulosus group</taxon>
    </lineage>
</organism>
<reference evidence="9" key="3">
    <citation type="submission" date="2020-10" db="UniProtKB">
        <authorList>
            <consortium name="WormBaseParasite"/>
        </authorList>
    </citation>
    <scope>IDENTIFICATION</scope>
</reference>
<gene>
    <name evidence="7" type="ORF">EgrG_000456000</name>
</gene>
<evidence type="ECO:0000313" key="9">
    <source>
        <dbReference type="WBParaSite" id="EgrG_000456000"/>
    </source>
</evidence>
<dbReference type="PANTHER" id="PTHR12391">
    <property type="entry name" value="ARP2/3 COMPLEX 21 KD SUBUNIT"/>
    <property type="match status" value="1"/>
</dbReference>
<proteinExistence type="inferred from homology"/>
<dbReference type="GO" id="GO:0005885">
    <property type="term" value="C:Arp2/3 protein complex"/>
    <property type="evidence" value="ECO:0007669"/>
    <property type="project" value="UniProtKB-UniRule"/>
</dbReference>
<evidence type="ECO:0000256" key="2">
    <source>
        <dbReference type="ARBA" id="ARBA00010856"/>
    </source>
</evidence>
<keyword evidence="4 6" id="KW-0009">Actin-binding</keyword>
<comment type="subcellular location">
    <subcellularLocation>
        <location evidence="1 6">Cytoplasm</location>
        <location evidence="1 6">Cytoskeleton</location>
    </subcellularLocation>
</comment>
<dbReference type="OrthoDB" id="10030336at2759"/>
<keyword evidence="3 6" id="KW-0963">Cytoplasm</keyword>
<evidence type="ECO:0000313" key="7">
    <source>
        <dbReference type="EMBL" id="CDS19264.1"/>
    </source>
</evidence>
<dbReference type="Gene3D" id="1.10.1760.10">
    <property type="entry name" value="Actin-related protein 2/3 complex subunit 3"/>
    <property type="match status" value="1"/>
</dbReference>
<dbReference type="EMBL" id="LK028579">
    <property type="protein sequence ID" value="CDS19264.1"/>
    <property type="molecule type" value="Genomic_DNA"/>
</dbReference>
<dbReference type="GO" id="GO:0003779">
    <property type="term" value="F:actin binding"/>
    <property type="evidence" value="ECO:0007669"/>
    <property type="project" value="UniProtKB-KW"/>
</dbReference>
<name>A0A068WLG3_ECHGR</name>
<evidence type="ECO:0000256" key="5">
    <source>
        <dbReference type="ARBA" id="ARBA00023212"/>
    </source>
</evidence>
<dbReference type="Pfam" id="PF04062">
    <property type="entry name" value="P21-Arc"/>
    <property type="match status" value="1"/>
</dbReference>
<keyword evidence="5 6" id="KW-0206">Cytoskeleton</keyword>
<dbReference type="PIRSF" id="PIRSF016315">
    <property type="entry name" value="ARP2/3_P21-Arc"/>
    <property type="match status" value="1"/>
</dbReference>
<evidence type="ECO:0000313" key="8">
    <source>
        <dbReference type="Proteomes" id="UP000492820"/>
    </source>
</evidence>
<dbReference type="AlphaFoldDB" id="A0A068WLG3"/>
<evidence type="ECO:0000256" key="4">
    <source>
        <dbReference type="ARBA" id="ARBA00023203"/>
    </source>
</evidence>
<dbReference type="WBParaSite" id="EgrG_000456000">
    <property type="protein sequence ID" value="EgrG_000456000"/>
    <property type="gene ID" value="EgrG_000456000"/>
</dbReference>
<dbReference type="GO" id="GO:0030833">
    <property type="term" value="P:regulation of actin filament polymerization"/>
    <property type="evidence" value="ECO:0007669"/>
    <property type="project" value="InterPro"/>
</dbReference>
<dbReference type="SUPFAM" id="SSF69060">
    <property type="entry name" value="Arp2/3 complex 21 kDa subunit ARPC3"/>
    <property type="match status" value="1"/>
</dbReference>
<reference evidence="7 8" key="1">
    <citation type="journal article" date="2013" name="Nature">
        <title>The genomes of four tapeworm species reveal adaptations to parasitism.</title>
        <authorList>
            <person name="Tsai I.J."/>
            <person name="Zarowiecki M."/>
            <person name="Holroyd N."/>
            <person name="Garciarrubio A."/>
            <person name="Sanchez-Flores A."/>
            <person name="Brooks K.L."/>
            <person name="Tracey A."/>
            <person name="Bobes R.J."/>
            <person name="Fragoso G."/>
            <person name="Sciutto E."/>
            <person name="Aslett M."/>
            <person name="Beasley H."/>
            <person name="Bennett H.M."/>
            <person name="Cai J."/>
            <person name="Camicia F."/>
            <person name="Clark R."/>
            <person name="Cucher M."/>
            <person name="De Silva N."/>
            <person name="Day T.A."/>
            <person name="Deplazes P."/>
            <person name="Estrada K."/>
            <person name="Fernandez C."/>
            <person name="Holland P.W."/>
            <person name="Hou J."/>
            <person name="Hu S."/>
            <person name="Huckvale T."/>
            <person name="Hung S.S."/>
            <person name="Kamenetzky L."/>
            <person name="Keane J.A."/>
            <person name="Kiss F."/>
            <person name="Koziol U."/>
            <person name="Lambert O."/>
            <person name="Liu K."/>
            <person name="Luo X."/>
            <person name="Luo Y."/>
            <person name="Macchiaroli N."/>
            <person name="Nichol S."/>
            <person name="Paps J."/>
            <person name="Parkinson J."/>
            <person name="Pouchkina-Stantcheva N."/>
            <person name="Riddiford N."/>
            <person name="Rosenzvit M."/>
            <person name="Salinas G."/>
            <person name="Wasmuth J.D."/>
            <person name="Zamanian M."/>
            <person name="Zheng Y."/>
            <person name="Cai X."/>
            <person name="Soberon X."/>
            <person name="Olson P.D."/>
            <person name="Laclette J.P."/>
            <person name="Brehm K."/>
            <person name="Berriman M."/>
            <person name="Garciarrubio A."/>
            <person name="Bobes R.J."/>
            <person name="Fragoso G."/>
            <person name="Sanchez-Flores A."/>
            <person name="Estrada K."/>
            <person name="Cevallos M.A."/>
            <person name="Morett E."/>
            <person name="Gonzalez V."/>
            <person name="Portillo T."/>
            <person name="Ochoa-Leyva A."/>
            <person name="Jose M.V."/>
            <person name="Sciutto E."/>
            <person name="Landa A."/>
            <person name="Jimenez L."/>
            <person name="Valdes V."/>
            <person name="Carrero J.C."/>
            <person name="Larralde C."/>
            <person name="Morales-Montor J."/>
            <person name="Limon-Lason J."/>
            <person name="Soberon X."/>
            <person name="Laclette J.P."/>
        </authorList>
    </citation>
    <scope>NUCLEOTIDE SEQUENCE [LARGE SCALE GENOMIC DNA]</scope>
</reference>
<dbReference type="InterPro" id="IPR036753">
    <property type="entry name" value="ARPC3_sf"/>
</dbReference>
<evidence type="ECO:0000256" key="6">
    <source>
        <dbReference type="PIRNR" id="PIRNR016315"/>
    </source>
</evidence>
<dbReference type="InterPro" id="IPR007204">
    <property type="entry name" value="ARPC3"/>
</dbReference>
<evidence type="ECO:0000256" key="1">
    <source>
        <dbReference type="ARBA" id="ARBA00004245"/>
    </source>
</evidence>
<protein>
    <recommendedName>
        <fullName evidence="6">Actin-related protein 2/3 complex subunit 3</fullName>
    </recommendedName>
</protein>